<organism evidence="1 2">
    <name type="scientific">Portunus trituberculatus</name>
    <name type="common">Swimming crab</name>
    <name type="synonym">Neptunus trituberculatus</name>
    <dbReference type="NCBI Taxonomy" id="210409"/>
    <lineage>
        <taxon>Eukaryota</taxon>
        <taxon>Metazoa</taxon>
        <taxon>Ecdysozoa</taxon>
        <taxon>Arthropoda</taxon>
        <taxon>Crustacea</taxon>
        <taxon>Multicrustacea</taxon>
        <taxon>Malacostraca</taxon>
        <taxon>Eumalacostraca</taxon>
        <taxon>Eucarida</taxon>
        <taxon>Decapoda</taxon>
        <taxon>Pleocyemata</taxon>
        <taxon>Brachyura</taxon>
        <taxon>Eubrachyura</taxon>
        <taxon>Portunoidea</taxon>
        <taxon>Portunidae</taxon>
        <taxon>Portuninae</taxon>
        <taxon>Portunus</taxon>
    </lineage>
</organism>
<name>A0A5B7KJA4_PORTR</name>
<keyword evidence="2" id="KW-1185">Reference proteome</keyword>
<proteinExistence type="predicted"/>
<comment type="caution">
    <text evidence="1">The sequence shown here is derived from an EMBL/GenBank/DDBJ whole genome shotgun (WGS) entry which is preliminary data.</text>
</comment>
<dbReference type="EMBL" id="VSRR010145756">
    <property type="protein sequence ID" value="MPD05388.1"/>
    <property type="molecule type" value="Genomic_DNA"/>
</dbReference>
<protein>
    <submittedName>
        <fullName evidence="1">Uncharacterized protein</fullName>
    </submittedName>
</protein>
<evidence type="ECO:0000313" key="2">
    <source>
        <dbReference type="Proteomes" id="UP000324222"/>
    </source>
</evidence>
<reference evidence="1 2" key="1">
    <citation type="submission" date="2019-05" db="EMBL/GenBank/DDBJ databases">
        <title>Another draft genome of Portunus trituberculatus and its Hox gene families provides insights of decapod evolution.</title>
        <authorList>
            <person name="Jeong J.-H."/>
            <person name="Song I."/>
            <person name="Kim S."/>
            <person name="Choi T."/>
            <person name="Kim D."/>
            <person name="Ryu S."/>
            <person name="Kim W."/>
        </authorList>
    </citation>
    <scope>NUCLEOTIDE SEQUENCE [LARGE SCALE GENOMIC DNA]</scope>
    <source>
        <tissue evidence="1">Muscle</tissue>
    </source>
</reference>
<gene>
    <name evidence="1" type="ORF">E2C01_101128</name>
</gene>
<accession>A0A5B7KJA4</accession>
<evidence type="ECO:0000313" key="1">
    <source>
        <dbReference type="EMBL" id="MPD05388.1"/>
    </source>
</evidence>
<dbReference type="Proteomes" id="UP000324222">
    <property type="component" value="Unassembled WGS sequence"/>
</dbReference>
<sequence length="65" mass="7429">MIPVLMYPSVPMHALIKKSISRLQKVQSSALRFALNTRWDDFRTTESLQEEASIQVSDAHIISEI</sequence>
<dbReference type="AlphaFoldDB" id="A0A5B7KJA4"/>